<keyword evidence="14" id="KW-1185">Reference proteome</keyword>
<dbReference type="HAMAP" id="MF_00022">
    <property type="entry name" value="Glu_tRNA_synth_type1"/>
    <property type="match status" value="1"/>
</dbReference>
<comment type="function">
    <text evidence="10">Catalyzes the attachment of glutamate to tRNA(Glu) in a two-step reaction: glutamate is first activated by ATP to form Glu-AMP and then transferred to the acceptor end of tRNA(Glu).</text>
</comment>
<evidence type="ECO:0000259" key="12">
    <source>
        <dbReference type="Pfam" id="PF19269"/>
    </source>
</evidence>
<keyword evidence="5 10" id="KW-0436">Ligase</keyword>
<dbReference type="GO" id="GO:0008270">
    <property type="term" value="F:zinc ion binding"/>
    <property type="evidence" value="ECO:0007669"/>
    <property type="project" value="InterPro"/>
</dbReference>
<comment type="subcellular location">
    <subcellularLocation>
        <location evidence="1 10">Cytoplasm</location>
    </subcellularLocation>
</comment>
<evidence type="ECO:0000256" key="9">
    <source>
        <dbReference type="ARBA" id="ARBA00023146"/>
    </source>
</evidence>
<feature type="binding site" evidence="10">
    <location>
        <position position="249"/>
    </location>
    <ligand>
        <name>ATP</name>
        <dbReference type="ChEBI" id="CHEBI:30616"/>
    </ligand>
</feature>
<reference evidence="14" key="1">
    <citation type="submission" date="2017-09" db="EMBL/GenBank/DDBJ databases">
        <authorList>
            <person name="Varghese N."/>
            <person name="Submissions S."/>
        </authorList>
    </citation>
    <scope>NUCLEOTIDE SEQUENCE [LARGE SCALE GENOMIC DNA]</scope>
    <source>
        <strain evidence="14">DSM 2913</strain>
    </source>
</reference>
<dbReference type="PRINTS" id="PR00987">
    <property type="entry name" value="TRNASYNTHGLU"/>
</dbReference>
<dbReference type="NCBIfam" id="TIGR00464">
    <property type="entry name" value="gltX_bact"/>
    <property type="match status" value="1"/>
</dbReference>
<dbReference type="InterPro" id="IPR020751">
    <property type="entry name" value="aa-tRNA-synth_I_codon-bd_sub2"/>
</dbReference>
<dbReference type="PANTHER" id="PTHR43311:SF2">
    <property type="entry name" value="GLUTAMATE--TRNA LIGASE, MITOCHONDRIAL-RELATED"/>
    <property type="match status" value="1"/>
</dbReference>
<dbReference type="InterPro" id="IPR008925">
    <property type="entry name" value="aa_tRNA-synth_I_cd-bd_sf"/>
</dbReference>
<name>A0A285NV70_9AQUI</name>
<comment type="similarity">
    <text evidence="2 10">Belongs to the class-I aminoacyl-tRNA synthetase family. Glutamate--tRNA ligase type 1 subfamily.</text>
</comment>
<feature type="domain" description="Aminoacyl-tRNA synthetase class I anticodon-binding" evidence="12">
    <location>
        <begin position="331"/>
        <end position="471"/>
    </location>
</feature>
<dbReference type="PANTHER" id="PTHR43311">
    <property type="entry name" value="GLUTAMATE--TRNA LIGASE"/>
    <property type="match status" value="1"/>
</dbReference>
<evidence type="ECO:0000256" key="5">
    <source>
        <dbReference type="ARBA" id="ARBA00022598"/>
    </source>
</evidence>
<evidence type="ECO:0000256" key="7">
    <source>
        <dbReference type="ARBA" id="ARBA00022840"/>
    </source>
</evidence>
<dbReference type="SUPFAM" id="SSF52374">
    <property type="entry name" value="Nucleotidylyl transferase"/>
    <property type="match status" value="1"/>
</dbReference>
<organism evidence="13 14">
    <name type="scientific">Hydrogenobacter hydrogenophilus</name>
    <dbReference type="NCBI Taxonomy" id="35835"/>
    <lineage>
        <taxon>Bacteria</taxon>
        <taxon>Pseudomonadati</taxon>
        <taxon>Aquificota</taxon>
        <taxon>Aquificia</taxon>
        <taxon>Aquificales</taxon>
        <taxon>Aquificaceae</taxon>
        <taxon>Hydrogenobacter</taxon>
    </lineage>
</organism>
<dbReference type="InterPro" id="IPR049940">
    <property type="entry name" value="GluQ/Sye"/>
</dbReference>
<comment type="subunit">
    <text evidence="3 10">Monomer.</text>
</comment>
<comment type="catalytic activity">
    <reaction evidence="10">
        <text>tRNA(Glu) + L-glutamate + ATP = L-glutamyl-tRNA(Glu) + AMP + diphosphate</text>
        <dbReference type="Rhea" id="RHEA:23540"/>
        <dbReference type="Rhea" id="RHEA-COMP:9663"/>
        <dbReference type="Rhea" id="RHEA-COMP:9680"/>
        <dbReference type="ChEBI" id="CHEBI:29985"/>
        <dbReference type="ChEBI" id="CHEBI:30616"/>
        <dbReference type="ChEBI" id="CHEBI:33019"/>
        <dbReference type="ChEBI" id="CHEBI:78442"/>
        <dbReference type="ChEBI" id="CHEBI:78520"/>
        <dbReference type="ChEBI" id="CHEBI:456215"/>
        <dbReference type="EC" id="6.1.1.17"/>
    </reaction>
</comment>
<dbReference type="NCBIfam" id="NF004315">
    <property type="entry name" value="PRK05710.1-4"/>
    <property type="match status" value="1"/>
</dbReference>
<dbReference type="FunFam" id="3.40.50.620:FF:000007">
    <property type="entry name" value="Glutamate--tRNA ligase"/>
    <property type="match status" value="1"/>
</dbReference>
<dbReference type="InterPro" id="IPR000924">
    <property type="entry name" value="Glu/Gln-tRNA-synth"/>
</dbReference>
<evidence type="ECO:0000256" key="4">
    <source>
        <dbReference type="ARBA" id="ARBA00022490"/>
    </source>
</evidence>
<evidence type="ECO:0000256" key="1">
    <source>
        <dbReference type="ARBA" id="ARBA00004496"/>
    </source>
</evidence>
<evidence type="ECO:0000256" key="3">
    <source>
        <dbReference type="ARBA" id="ARBA00011245"/>
    </source>
</evidence>
<dbReference type="SUPFAM" id="SSF48163">
    <property type="entry name" value="An anticodon-binding domain of class I aminoacyl-tRNA synthetases"/>
    <property type="match status" value="1"/>
</dbReference>
<keyword evidence="9 10" id="KW-0030">Aminoacyl-tRNA synthetase</keyword>
<dbReference type="InterPro" id="IPR001412">
    <property type="entry name" value="aa-tRNA-synth_I_CS"/>
</dbReference>
<dbReference type="EMBL" id="OBEN01000002">
    <property type="protein sequence ID" value="SNZ13392.1"/>
    <property type="molecule type" value="Genomic_DNA"/>
</dbReference>
<keyword evidence="8 10" id="KW-0648">Protein biosynthesis</keyword>
<evidence type="ECO:0000256" key="2">
    <source>
        <dbReference type="ARBA" id="ARBA00007894"/>
    </source>
</evidence>
<evidence type="ECO:0000256" key="6">
    <source>
        <dbReference type="ARBA" id="ARBA00022741"/>
    </source>
</evidence>
<dbReference type="InterPro" id="IPR033910">
    <property type="entry name" value="GluRS_core"/>
</dbReference>
<dbReference type="EC" id="6.1.1.17" evidence="10"/>
<keyword evidence="4 10" id="KW-0963">Cytoplasm</keyword>
<dbReference type="CDD" id="cd00808">
    <property type="entry name" value="GluRS_core"/>
    <property type="match status" value="1"/>
</dbReference>
<dbReference type="GO" id="GO:0005524">
    <property type="term" value="F:ATP binding"/>
    <property type="evidence" value="ECO:0007669"/>
    <property type="project" value="UniProtKB-UniRule"/>
</dbReference>
<evidence type="ECO:0000313" key="14">
    <source>
        <dbReference type="Proteomes" id="UP000218627"/>
    </source>
</evidence>
<dbReference type="GO" id="GO:0000049">
    <property type="term" value="F:tRNA binding"/>
    <property type="evidence" value="ECO:0007669"/>
    <property type="project" value="InterPro"/>
</dbReference>
<dbReference type="GO" id="GO:0004818">
    <property type="term" value="F:glutamate-tRNA ligase activity"/>
    <property type="evidence" value="ECO:0007669"/>
    <property type="project" value="UniProtKB-UniRule"/>
</dbReference>
<evidence type="ECO:0000259" key="11">
    <source>
        <dbReference type="Pfam" id="PF00749"/>
    </source>
</evidence>
<dbReference type="GO" id="GO:0006424">
    <property type="term" value="P:glutamyl-tRNA aminoacylation"/>
    <property type="evidence" value="ECO:0007669"/>
    <property type="project" value="UniProtKB-UniRule"/>
</dbReference>
<dbReference type="PROSITE" id="PS00178">
    <property type="entry name" value="AA_TRNA_LIGASE_I"/>
    <property type="match status" value="1"/>
</dbReference>
<feature type="domain" description="Glutamyl/glutaminyl-tRNA synthetase class Ib catalytic" evidence="11">
    <location>
        <begin position="8"/>
        <end position="316"/>
    </location>
</feature>
<gene>
    <name evidence="10" type="primary">gltX</name>
    <name evidence="13" type="ORF">SAMN06265353_0734</name>
</gene>
<sequence length="476" mass="55534">MPYNKSMVITRFAPSPTGYLHLGNARTAIFSYLFARHHNGKFILRIEDTDLERSTKEFEETLIEDLLWLGLEWDEFYRQSERFDIYRQYAQKLIELGHAYPCFCSPEELEEERQRAVEKGVAYRYSGKCRVLSQEEVEYLKSIGKPYTIRFKVPHSQDVVFEDIIRGHISINTDDFGDFVIVRSDGTPTYNFVVVIDDALMGITHVIRGEDHIPNTPKQILIYRALGFSLPQFAHLPVILGEDRSKLSKRHGAVSVKNYREDGYLPEAMLNYLCLLGWSPPQEGREIYTKQELIELFDIKDVNTSPAVFSKEKLKWMNGVYIRQVLDIETLIDRIIPFLESAGYQVEDRNYLRKVLEKTRDSFETLKEAVERLRPFFVDEFELSEELWNELENAKAYDILSLLLKKIKERELNAQSIKEIAKEVQKELNVKAKDVWHLLRIALTGQLQGVGVDIMCDVLPKDRVLKRIERLLQKIA</sequence>
<evidence type="ECO:0000256" key="10">
    <source>
        <dbReference type="HAMAP-Rule" id="MF_00022"/>
    </source>
</evidence>
<dbReference type="AlphaFoldDB" id="A0A285NV70"/>
<dbReference type="InterPro" id="IPR004527">
    <property type="entry name" value="Glu-tRNA-ligase_bac/mito"/>
</dbReference>
<comment type="caution">
    <text evidence="10">Lacks conserved residue(s) required for the propagation of feature annotation.</text>
</comment>
<feature type="short sequence motif" description="'HIGH' region" evidence="10">
    <location>
        <begin position="14"/>
        <end position="24"/>
    </location>
</feature>
<keyword evidence="7 10" id="KW-0067">ATP-binding</keyword>
<dbReference type="InterPro" id="IPR045462">
    <property type="entry name" value="aa-tRNA-synth_I_cd-bd"/>
</dbReference>
<keyword evidence="6 10" id="KW-0547">Nucleotide-binding</keyword>
<dbReference type="GO" id="GO:0005829">
    <property type="term" value="C:cytosol"/>
    <property type="evidence" value="ECO:0007669"/>
    <property type="project" value="TreeGrafter"/>
</dbReference>
<accession>A0A285NV70</accession>
<dbReference type="InterPro" id="IPR020058">
    <property type="entry name" value="Glu/Gln-tRNA-synth_Ib_cat-dom"/>
</dbReference>
<feature type="short sequence motif" description="'KMSKS' region" evidence="10">
    <location>
        <begin position="246"/>
        <end position="250"/>
    </location>
</feature>
<dbReference type="Gene3D" id="3.40.50.620">
    <property type="entry name" value="HUPs"/>
    <property type="match status" value="1"/>
</dbReference>
<evidence type="ECO:0000313" key="13">
    <source>
        <dbReference type="EMBL" id="SNZ13392.1"/>
    </source>
</evidence>
<dbReference type="Gene3D" id="1.10.8.70">
    <property type="entry name" value="Glutamate-tRNA synthetase, class I, anticodon-binding domain 1"/>
    <property type="match status" value="1"/>
</dbReference>
<dbReference type="InterPro" id="IPR020752">
    <property type="entry name" value="Glu-tRNA-synth_I_codon-bd_sub1"/>
</dbReference>
<protein>
    <recommendedName>
        <fullName evidence="10">Glutamate--tRNA ligase</fullName>
        <ecNumber evidence="10">6.1.1.17</ecNumber>
    </recommendedName>
    <alternativeName>
        <fullName evidence="10">Glutamyl-tRNA synthetase</fullName>
        <shortName evidence="10">GluRS</shortName>
    </alternativeName>
</protein>
<dbReference type="Gene3D" id="1.10.10.350">
    <property type="match status" value="1"/>
</dbReference>
<evidence type="ECO:0000256" key="8">
    <source>
        <dbReference type="ARBA" id="ARBA00022917"/>
    </source>
</evidence>
<dbReference type="Proteomes" id="UP000218627">
    <property type="component" value="Unassembled WGS sequence"/>
</dbReference>
<proteinExistence type="inferred from homology"/>
<dbReference type="InterPro" id="IPR014729">
    <property type="entry name" value="Rossmann-like_a/b/a_fold"/>
</dbReference>
<dbReference type="Pfam" id="PF19269">
    <property type="entry name" value="Anticodon_2"/>
    <property type="match status" value="1"/>
</dbReference>
<dbReference type="Pfam" id="PF00749">
    <property type="entry name" value="tRNA-synt_1c"/>
    <property type="match status" value="1"/>
</dbReference>